<name>A0A7C8IU29_9PEZI</name>
<organism evidence="2 3">
    <name type="scientific">Xylaria multiplex</name>
    <dbReference type="NCBI Taxonomy" id="323545"/>
    <lineage>
        <taxon>Eukaryota</taxon>
        <taxon>Fungi</taxon>
        <taxon>Dikarya</taxon>
        <taxon>Ascomycota</taxon>
        <taxon>Pezizomycotina</taxon>
        <taxon>Sordariomycetes</taxon>
        <taxon>Xylariomycetidae</taxon>
        <taxon>Xylariales</taxon>
        <taxon>Xylariaceae</taxon>
        <taxon>Xylaria</taxon>
    </lineage>
</organism>
<keyword evidence="1" id="KW-0732">Signal</keyword>
<comment type="caution">
    <text evidence="2">The sequence shown here is derived from an EMBL/GenBank/DDBJ whole genome shotgun (WGS) entry which is preliminary data.</text>
</comment>
<keyword evidence="3" id="KW-1185">Reference proteome</keyword>
<sequence>MHFSKIFAGLALTSSSMAALSPQQIADGIKSITAKSQALQAPAQSITILNAPLIAIGQGPFPALIAGFQDIVGTGNTLLAQLSGTSPINKRDEKEHARDLSPRGPDADLVFGAFREFVAVHQALLNILIGKAGLLEKIPVIGQPVATVLRAVEGVVDSLAIDLISITQSRANDLTSDANSLDNTLQLTISKYDSISTGL</sequence>
<evidence type="ECO:0000313" key="2">
    <source>
        <dbReference type="EMBL" id="KAF2971020.1"/>
    </source>
</evidence>
<evidence type="ECO:0000256" key="1">
    <source>
        <dbReference type="SAM" id="SignalP"/>
    </source>
</evidence>
<dbReference type="EMBL" id="WUBL01000017">
    <property type="protein sequence ID" value="KAF2971020.1"/>
    <property type="molecule type" value="Genomic_DNA"/>
</dbReference>
<dbReference type="OrthoDB" id="5089392at2759"/>
<feature type="chain" id="PRO_5028885746" description="UVI-1 protein" evidence="1">
    <location>
        <begin position="19"/>
        <end position="199"/>
    </location>
</feature>
<protein>
    <recommendedName>
        <fullName evidence="4">UVI-1 protein</fullName>
    </recommendedName>
</protein>
<proteinExistence type="predicted"/>
<evidence type="ECO:0008006" key="4">
    <source>
        <dbReference type="Google" id="ProtNLM"/>
    </source>
</evidence>
<accession>A0A7C8IU29</accession>
<reference evidence="2 3" key="1">
    <citation type="submission" date="2019-12" db="EMBL/GenBank/DDBJ databases">
        <title>Draft genome sequence of the ascomycete Xylaria multiplex DSM 110363.</title>
        <authorList>
            <person name="Buettner E."/>
            <person name="Kellner H."/>
        </authorList>
    </citation>
    <scope>NUCLEOTIDE SEQUENCE [LARGE SCALE GENOMIC DNA]</scope>
    <source>
        <strain evidence="2 3">DSM 110363</strain>
    </source>
</reference>
<dbReference type="InParanoid" id="A0A7C8IU29"/>
<dbReference type="Proteomes" id="UP000481858">
    <property type="component" value="Unassembled WGS sequence"/>
</dbReference>
<evidence type="ECO:0000313" key="3">
    <source>
        <dbReference type="Proteomes" id="UP000481858"/>
    </source>
</evidence>
<gene>
    <name evidence="2" type="ORF">GQX73_g2597</name>
</gene>
<feature type="signal peptide" evidence="1">
    <location>
        <begin position="1"/>
        <end position="18"/>
    </location>
</feature>
<dbReference type="Pfam" id="PF17615">
    <property type="entry name" value="C166"/>
    <property type="match status" value="1"/>
</dbReference>
<dbReference type="AlphaFoldDB" id="A0A7C8IU29"/>